<name>A0A2R6WYB5_MARPO</name>
<dbReference type="EMBL" id="KZ772721">
    <property type="protein sequence ID" value="PTQ38833.1"/>
    <property type="molecule type" value="Genomic_DNA"/>
</dbReference>
<reference evidence="3" key="1">
    <citation type="journal article" date="2017" name="Cell">
        <title>Insights into land plant evolution garnered from the Marchantia polymorpha genome.</title>
        <authorList>
            <person name="Bowman J.L."/>
            <person name="Kohchi T."/>
            <person name="Yamato K.T."/>
            <person name="Jenkins J."/>
            <person name="Shu S."/>
            <person name="Ishizaki K."/>
            <person name="Yamaoka S."/>
            <person name="Nishihama R."/>
            <person name="Nakamura Y."/>
            <person name="Berger F."/>
            <person name="Adam C."/>
            <person name="Aki S.S."/>
            <person name="Althoff F."/>
            <person name="Araki T."/>
            <person name="Arteaga-Vazquez M.A."/>
            <person name="Balasubrmanian S."/>
            <person name="Barry K."/>
            <person name="Bauer D."/>
            <person name="Boehm C.R."/>
            <person name="Briginshaw L."/>
            <person name="Caballero-Perez J."/>
            <person name="Catarino B."/>
            <person name="Chen F."/>
            <person name="Chiyoda S."/>
            <person name="Chovatia M."/>
            <person name="Davies K.M."/>
            <person name="Delmans M."/>
            <person name="Demura T."/>
            <person name="Dierschke T."/>
            <person name="Dolan L."/>
            <person name="Dorantes-Acosta A.E."/>
            <person name="Eklund D.M."/>
            <person name="Florent S.N."/>
            <person name="Flores-Sandoval E."/>
            <person name="Fujiyama A."/>
            <person name="Fukuzawa H."/>
            <person name="Galik B."/>
            <person name="Grimanelli D."/>
            <person name="Grimwood J."/>
            <person name="Grossniklaus U."/>
            <person name="Hamada T."/>
            <person name="Haseloff J."/>
            <person name="Hetherington A.J."/>
            <person name="Higo A."/>
            <person name="Hirakawa Y."/>
            <person name="Hundley H.N."/>
            <person name="Ikeda Y."/>
            <person name="Inoue K."/>
            <person name="Inoue S.I."/>
            <person name="Ishida S."/>
            <person name="Jia Q."/>
            <person name="Kakita M."/>
            <person name="Kanazawa T."/>
            <person name="Kawai Y."/>
            <person name="Kawashima T."/>
            <person name="Kennedy M."/>
            <person name="Kinose K."/>
            <person name="Kinoshita T."/>
            <person name="Kohara Y."/>
            <person name="Koide E."/>
            <person name="Komatsu K."/>
            <person name="Kopischke S."/>
            <person name="Kubo M."/>
            <person name="Kyozuka J."/>
            <person name="Lagercrantz U."/>
            <person name="Lin S.S."/>
            <person name="Lindquist E."/>
            <person name="Lipzen A.M."/>
            <person name="Lu C.W."/>
            <person name="De Luna E."/>
            <person name="Martienssen R.A."/>
            <person name="Minamino N."/>
            <person name="Mizutani M."/>
            <person name="Mizutani M."/>
            <person name="Mochizuki N."/>
            <person name="Monte I."/>
            <person name="Mosher R."/>
            <person name="Nagasaki H."/>
            <person name="Nakagami H."/>
            <person name="Naramoto S."/>
            <person name="Nishitani K."/>
            <person name="Ohtani M."/>
            <person name="Okamoto T."/>
            <person name="Okumura M."/>
            <person name="Phillips J."/>
            <person name="Pollak B."/>
            <person name="Reinders A."/>
            <person name="Rovekamp M."/>
            <person name="Sano R."/>
            <person name="Sawa S."/>
            <person name="Schmid M.W."/>
            <person name="Shirakawa M."/>
            <person name="Solano R."/>
            <person name="Spunde A."/>
            <person name="Suetsugu N."/>
            <person name="Sugano S."/>
            <person name="Sugiyama A."/>
            <person name="Sun R."/>
            <person name="Suzuki Y."/>
            <person name="Takenaka M."/>
            <person name="Takezawa D."/>
            <person name="Tomogane H."/>
            <person name="Tsuzuki M."/>
            <person name="Ueda T."/>
            <person name="Umeda M."/>
            <person name="Ward J.M."/>
            <person name="Watanabe Y."/>
            <person name="Yazaki K."/>
            <person name="Yokoyama R."/>
            <person name="Yoshitake Y."/>
            <person name="Yotsui I."/>
            <person name="Zachgo S."/>
            <person name="Schmutz J."/>
        </authorList>
    </citation>
    <scope>NUCLEOTIDE SEQUENCE [LARGE SCALE GENOMIC DNA]</scope>
    <source>
        <strain evidence="3">Tak-1</strain>
    </source>
</reference>
<dbReference type="EMBL" id="KZ772721">
    <property type="protein sequence ID" value="PTQ38834.1"/>
    <property type="molecule type" value="Genomic_DNA"/>
</dbReference>
<evidence type="ECO:0000313" key="2">
    <source>
        <dbReference type="EMBL" id="PTQ38833.1"/>
    </source>
</evidence>
<evidence type="ECO:0000313" key="3">
    <source>
        <dbReference type="Proteomes" id="UP000244005"/>
    </source>
</evidence>
<protein>
    <submittedName>
        <fullName evidence="2">Uncharacterized protein</fullName>
    </submittedName>
</protein>
<gene>
    <name evidence="2" type="ORF">MARPO_0049s0109</name>
</gene>
<reference evidence="2" key="2">
    <citation type="submission" date="2017-12" db="EMBL/GenBank/DDBJ databases">
        <title>WGS assembly of Marchantia polymorpha.</title>
        <authorList>
            <person name="Bowman J.L."/>
            <person name="Kohchi T."/>
            <person name="Yamato K.T."/>
            <person name="Jenkins J."/>
            <person name="Shu S."/>
            <person name="Ishizaki K."/>
            <person name="Yamaoka S."/>
            <person name="Nishihama R."/>
            <person name="Nakamura Y."/>
            <person name="Berger F."/>
            <person name="Adam C."/>
            <person name="Aki S.S."/>
            <person name="Althoff F."/>
            <person name="Araki T."/>
            <person name="Arteaga-Vazquez M.A."/>
            <person name="Balasubrmanian S."/>
            <person name="Bauer D."/>
            <person name="Boehm C.R."/>
            <person name="Briginshaw L."/>
            <person name="Caballero-Perez J."/>
            <person name="Catarino B."/>
            <person name="Chen F."/>
            <person name="Chiyoda S."/>
            <person name="Chovatia M."/>
            <person name="Davies K.M."/>
            <person name="Delmans M."/>
            <person name="Demura T."/>
            <person name="Dierschke T."/>
            <person name="Dolan L."/>
            <person name="Dorantes-Acosta A.E."/>
            <person name="Eklund D.M."/>
            <person name="Florent S.N."/>
            <person name="Flores-Sandoval E."/>
            <person name="Fujiyama A."/>
            <person name="Fukuzawa H."/>
            <person name="Galik B."/>
            <person name="Grimanelli D."/>
            <person name="Grimwood J."/>
            <person name="Grossniklaus U."/>
            <person name="Hamada T."/>
            <person name="Haseloff J."/>
            <person name="Hetherington A.J."/>
            <person name="Higo A."/>
            <person name="Hirakawa Y."/>
            <person name="Hundley H.N."/>
            <person name="Ikeda Y."/>
            <person name="Inoue K."/>
            <person name="Inoue S."/>
            <person name="Ishida S."/>
            <person name="Jia Q."/>
            <person name="Kakita M."/>
            <person name="Kanazawa T."/>
            <person name="Kawai Y."/>
            <person name="Kawashima T."/>
            <person name="Kennedy M."/>
            <person name="Kinose K."/>
            <person name="Kinoshita T."/>
            <person name="Kohara Y."/>
            <person name="Koide E."/>
            <person name="Komatsu K."/>
            <person name="Kopischke S."/>
            <person name="Kubo M."/>
            <person name="Kyozuka J."/>
            <person name="Lagercrantz U."/>
            <person name="Lin S.S."/>
            <person name="Lindquist E."/>
            <person name="Lipzen A.M."/>
            <person name="Lu C."/>
            <person name="Luna E.D."/>
            <person name="Martienssen R.A."/>
            <person name="Minamino N."/>
            <person name="Mizutani M."/>
            <person name="Mizutani M."/>
            <person name="Mochizuki N."/>
            <person name="Monte I."/>
            <person name="Mosher R."/>
            <person name="Nagasaki H."/>
            <person name="Nakagami H."/>
            <person name="Naramoto S."/>
            <person name="Nishitani K."/>
            <person name="Ohtani M."/>
            <person name="Okamoto T."/>
            <person name="Okumura M."/>
            <person name="Phillips J."/>
            <person name="Pollak B."/>
            <person name="Reinders A."/>
            <person name="Roevekamp M."/>
            <person name="Sano R."/>
            <person name="Sawa S."/>
            <person name="Schmid M.W."/>
            <person name="Shirakawa M."/>
            <person name="Solano R."/>
            <person name="Spunde A."/>
            <person name="Suetsugu N."/>
            <person name="Sugano S."/>
            <person name="Sugiyama A."/>
            <person name="Sun R."/>
            <person name="Suzuki Y."/>
            <person name="Takenaka M."/>
            <person name="Takezawa D."/>
            <person name="Tomogane H."/>
            <person name="Tsuzuki M."/>
            <person name="Ueda T."/>
            <person name="Umeda M."/>
            <person name="Ward J.M."/>
            <person name="Watanabe Y."/>
            <person name="Yazaki K."/>
            <person name="Yokoyama R."/>
            <person name="Yoshitake Y."/>
            <person name="Yotsui I."/>
            <person name="Zachgo S."/>
            <person name="Schmutz J."/>
        </authorList>
    </citation>
    <scope>NUCLEOTIDE SEQUENCE [LARGE SCALE GENOMIC DNA]</scope>
    <source>
        <strain evidence="2">Tak-1</strain>
    </source>
</reference>
<dbReference type="AlphaFoldDB" id="A0A2R6WYB5"/>
<feature type="region of interest" description="Disordered" evidence="1">
    <location>
        <begin position="53"/>
        <end position="75"/>
    </location>
</feature>
<proteinExistence type="predicted"/>
<dbReference type="Proteomes" id="UP000244005">
    <property type="component" value="Unassembled WGS sequence"/>
</dbReference>
<dbReference type="Gramene" id="Mp3g19250.1">
    <property type="protein sequence ID" value="Mp3g19250.1.cds"/>
    <property type="gene ID" value="Mp3g19250"/>
</dbReference>
<dbReference type="Gramene" id="Mp3g19250.2">
    <property type="protein sequence ID" value="Mp3g19250.2.cds"/>
    <property type="gene ID" value="Mp3g19250"/>
</dbReference>
<evidence type="ECO:0000256" key="1">
    <source>
        <dbReference type="SAM" id="MobiDB-lite"/>
    </source>
</evidence>
<sequence>MRSAIVRTPPVCLRAYSTIIFQIPDSSTVKCGEVKSSGILLLSLANPGTGQILSTGADQRQSADRDTSSSDVSEVRSCVVFQSQTC</sequence>
<keyword evidence="3" id="KW-1185">Reference proteome</keyword>
<accession>A0A2R6WYB5</accession>
<organism evidence="2 3">
    <name type="scientific">Marchantia polymorpha</name>
    <name type="common">Common liverwort</name>
    <name type="synonym">Marchantia aquatica</name>
    <dbReference type="NCBI Taxonomy" id="3197"/>
    <lineage>
        <taxon>Eukaryota</taxon>
        <taxon>Viridiplantae</taxon>
        <taxon>Streptophyta</taxon>
        <taxon>Embryophyta</taxon>
        <taxon>Marchantiophyta</taxon>
        <taxon>Marchantiopsida</taxon>
        <taxon>Marchantiidae</taxon>
        <taxon>Marchantiales</taxon>
        <taxon>Marchantiaceae</taxon>
        <taxon>Marchantia</taxon>
    </lineage>
</organism>